<evidence type="ECO:0000313" key="7">
    <source>
        <dbReference type="EMBL" id="GAA3545786.1"/>
    </source>
</evidence>
<dbReference type="EMBL" id="BAABCE010000005">
    <property type="protein sequence ID" value="GAA3545786.1"/>
    <property type="molecule type" value="Genomic_DNA"/>
</dbReference>
<comment type="caution">
    <text evidence="7">The sequence shown here is derived from an EMBL/GenBank/DDBJ whole genome shotgun (WGS) entry which is preliminary data.</text>
</comment>
<dbReference type="CDD" id="cd02440">
    <property type="entry name" value="AdoMet_MTases"/>
    <property type="match status" value="1"/>
</dbReference>
<proteinExistence type="predicted"/>
<dbReference type="Pfam" id="PF00501">
    <property type="entry name" value="AMP-binding"/>
    <property type="match status" value="3"/>
</dbReference>
<dbReference type="Gene3D" id="2.30.38.10">
    <property type="entry name" value="Luciferase, Domain 3"/>
    <property type="match status" value="3"/>
</dbReference>
<evidence type="ECO:0000256" key="5">
    <source>
        <dbReference type="ARBA" id="ARBA00023194"/>
    </source>
</evidence>
<dbReference type="InterPro" id="IPR006162">
    <property type="entry name" value="Ppantetheine_attach_site"/>
</dbReference>
<keyword evidence="5" id="KW-0045">Antibiotic biosynthesis</keyword>
<dbReference type="RefSeq" id="WP_346182009.1">
    <property type="nucleotide sequence ID" value="NZ_BAABCE010000005.1"/>
</dbReference>
<dbReference type="InterPro" id="IPR036736">
    <property type="entry name" value="ACP-like_sf"/>
</dbReference>
<dbReference type="SMART" id="SM00823">
    <property type="entry name" value="PKS_PP"/>
    <property type="match status" value="3"/>
</dbReference>
<dbReference type="NCBIfam" id="TIGR01733">
    <property type="entry name" value="AA-adenyl-dom"/>
    <property type="match status" value="3"/>
</dbReference>
<dbReference type="PANTHER" id="PTHR45527:SF1">
    <property type="entry name" value="FATTY ACID SYNTHASE"/>
    <property type="match status" value="1"/>
</dbReference>
<dbReference type="CDD" id="cd19543">
    <property type="entry name" value="DCL_NRPS"/>
    <property type="match status" value="3"/>
</dbReference>
<name>A0ABP6W3B6_9ACTN</name>
<keyword evidence="2" id="KW-0596">Phosphopantetheine</keyword>
<dbReference type="NCBIfam" id="TIGR01720">
    <property type="entry name" value="NRPS-para261"/>
    <property type="match status" value="2"/>
</dbReference>
<dbReference type="SUPFAM" id="SSF53335">
    <property type="entry name" value="S-adenosyl-L-methionine-dependent methyltransferases"/>
    <property type="match status" value="1"/>
</dbReference>
<dbReference type="InterPro" id="IPR025110">
    <property type="entry name" value="AMP-bd_C"/>
</dbReference>
<dbReference type="InterPro" id="IPR023213">
    <property type="entry name" value="CAT-like_dom_sf"/>
</dbReference>
<dbReference type="InterPro" id="IPR045851">
    <property type="entry name" value="AMP-bd_C_sf"/>
</dbReference>
<keyword evidence="4" id="KW-0677">Repeat</keyword>
<dbReference type="SUPFAM" id="SSF56801">
    <property type="entry name" value="Acetyl-CoA synthetase-like"/>
    <property type="match status" value="3"/>
</dbReference>
<comment type="cofactor">
    <cofactor evidence="1">
        <name>pantetheine 4'-phosphate</name>
        <dbReference type="ChEBI" id="CHEBI:47942"/>
    </cofactor>
</comment>
<dbReference type="Pfam" id="PF00550">
    <property type="entry name" value="PP-binding"/>
    <property type="match status" value="3"/>
</dbReference>
<feature type="domain" description="Carrier" evidence="6">
    <location>
        <begin position="4382"/>
        <end position="4456"/>
    </location>
</feature>
<dbReference type="InterPro" id="IPR010060">
    <property type="entry name" value="NRPS_synth"/>
</dbReference>
<dbReference type="Gene3D" id="1.10.1200.10">
    <property type="entry name" value="ACP-like"/>
    <property type="match status" value="3"/>
</dbReference>
<dbReference type="Gene3D" id="3.40.50.150">
    <property type="entry name" value="Vaccinia Virus protein VP39"/>
    <property type="match status" value="1"/>
</dbReference>
<dbReference type="CDD" id="cd12117">
    <property type="entry name" value="A_NRPS_Srf_like"/>
    <property type="match status" value="2"/>
</dbReference>
<dbReference type="InterPro" id="IPR001242">
    <property type="entry name" value="Condensation_dom"/>
</dbReference>
<dbReference type="Gene3D" id="3.40.50.980">
    <property type="match status" value="6"/>
</dbReference>
<dbReference type="InterPro" id="IPR000873">
    <property type="entry name" value="AMP-dep_synth/lig_dom"/>
</dbReference>
<dbReference type="Pfam" id="PF13193">
    <property type="entry name" value="AMP-binding_C"/>
    <property type="match status" value="4"/>
</dbReference>
<evidence type="ECO:0000313" key="8">
    <source>
        <dbReference type="Proteomes" id="UP001500707"/>
    </source>
</evidence>
<dbReference type="InterPro" id="IPR009081">
    <property type="entry name" value="PP-bd_ACP"/>
</dbReference>
<feature type="domain" description="Carrier" evidence="6">
    <location>
        <begin position="956"/>
        <end position="1030"/>
    </location>
</feature>
<dbReference type="SUPFAM" id="SSF52777">
    <property type="entry name" value="CoA-dependent acyltransferases"/>
    <property type="match status" value="12"/>
</dbReference>
<keyword evidence="3" id="KW-0597">Phosphoprotein</keyword>
<dbReference type="PROSITE" id="PS00455">
    <property type="entry name" value="AMP_BINDING"/>
    <property type="match status" value="3"/>
</dbReference>
<dbReference type="SUPFAM" id="SSF47336">
    <property type="entry name" value="ACP-like"/>
    <property type="match status" value="3"/>
</dbReference>
<reference evidence="8" key="1">
    <citation type="journal article" date="2019" name="Int. J. Syst. Evol. Microbiol.">
        <title>The Global Catalogue of Microorganisms (GCM) 10K type strain sequencing project: providing services to taxonomists for standard genome sequencing and annotation.</title>
        <authorList>
            <consortium name="The Broad Institute Genomics Platform"/>
            <consortium name="The Broad Institute Genome Sequencing Center for Infectious Disease"/>
            <person name="Wu L."/>
            <person name="Ma J."/>
        </authorList>
    </citation>
    <scope>NUCLEOTIDE SEQUENCE [LARGE SCALE GENOMIC DNA]</scope>
    <source>
        <strain evidence="8">JCM 17656</strain>
    </source>
</reference>
<feature type="domain" description="Carrier" evidence="6">
    <location>
        <begin position="2456"/>
        <end position="2530"/>
    </location>
</feature>
<dbReference type="NCBIfam" id="NF003417">
    <property type="entry name" value="PRK04813.1"/>
    <property type="match status" value="4"/>
</dbReference>
<keyword evidence="8" id="KW-1185">Reference proteome</keyword>
<dbReference type="PROSITE" id="PS00012">
    <property type="entry name" value="PHOSPHOPANTETHEINE"/>
    <property type="match status" value="2"/>
</dbReference>
<dbReference type="Proteomes" id="UP001500707">
    <property type="component" value="Unassembled WGS sequence"/>
</dbReference>
<dbReference type="InterPro" id="IPR020845">
    <property type="entry name" value="AMP-binding_CS"/>
</dbReference>
<dbReference type="Gene3D" id="3.30.559.10">
    <property type="entry name" value="Chloramphenicol acetyltransferase-like domain"/>
    <property type="match status" value="6"/>
</dbReference>
<sequence length="4904" mass="523783">MTRSQVEDVWPLSPLQEGLLFHAAFDSDGPDVYQGQRLLDLDGPVDADLLRTSWEALVARHPVLRAGFRRRKSGEAVQVIAREVELPWRMEDLSGLDEGTAAARLAELAAEDRAQRFNLASPPLLRMLLVRLAENRHRLIVTSHHIIMDGWSMPVLLHDLTAVYAAGGDAAKLPEPTSYRDYLAWLGRQDKDTAREAWRGELLGAEQPTLVAAADPGRTPVLPESLIADIPEKLTGELTGLARQHGLTVNTLIQGAWAMVLARLTGRTDVVFGATVAGRPAGLPGVESMIGMFINTLPVRVELDGERPSVEMLKGLQTRQSALIAHQHLGLAEIQRLGGAGAVFDTLVVFENYPRPPEEPAAPDAFTLRFAAGQETAHYPLTLVAVPKERMLFKLDYRPDLFDRETAEALFGRLVRVLEQLAADPLQPVGRVDAIGEAERTRVIDHWNSTQADTPAQSVLEIFARQVVRTPDAIAVADGERQLTYAQLEVRAGRLARHLADRGVRTGDRVAVVLERSADLLITLLAVWKAGAAYVPVDTGYPAERIAFLLTDCDPAAVVCSERTRAVVPEEVPAPLVPLDDAPVLDGEPLAVPVAGDDNAYVMYTSGSTGVPKGVAVPHGSVAALVGEPGWAVGPGDAVLFHAPHAFDISLFEVWVPLASGARVVVAEPAAAVDAAAVREYIAGGVTHVHVTAGLFRVLAEESPECFTGAREVLTGGDVVPARAVQRVREACPDLRVRHLYGPTEVSLCATWHLLEPGQESPRVLPVGRPLGNRQVYVLDAYLHPVAPGVTGELYIAGAGLARGYLKRAGLSSERFVACPFADGERMYRTGDLVRWTSDGELVFVGRADAQVKVRGFRVELGEVEAALAGEAGVGQAVVTAREDRPGEKRLIGYVVPDGEDVDTELLREHLAKVLPEYMVPAALIVLDVLPLTANGKVDHKALPAPDFAVRVTGREPRTDAERTLCEIFAAVLGLERVGTEDDFFHLGGDSITSMQVVARAGRADLVLTPRQVFDLRTPERLAHAARPAATRTTATPEDAVGELPWTPVMRALGRAAARPGFAQWAVVAAPSALGEEALTTALGTLLDTHDMLRARVAADTPTLVVAERGSVDTAALVARVALRTDEDLDGVVERAAREAADGLDPAAGVMVRLVWVDAGPERAGRLVLVVHHLVVDGVSWRILLPDLRAACEAAVVGRAADLDPVGTSFRRWAQLLESEARDEKRIAELDRWRDLLGDGDGDGHDDELIGARALDPTRDTAATLRHRSWTLSGAPAHDLIGRISAAFHCGVHEALLATLAGAIVRSRSGTDSAVLVDVEGHGREPLASDVDLSRTVGWFADAHPVRLDTADIDVAEALAGGAAAGALLKAVKEQSRAVPGDGLGYGLLRHLNPDTASVLAQLPTPQVGFNYLGRFPAPASEAAAGPSAPGGSIAPDTPLLHTIEAAAVVRDTPEGPELTLTLNWAGNILDADDAEKLGGTWLALLTGLATHLTDPSAGGHTPSDFPLHALTQSDVEELETTVPGLTDVWPLSPLQEGLLFHTAYDDQGPDVYETQRVLDLTGPLDTDRLHRSWNALVARHDMLRVSFHELADGRTVQAVTAAAEPPWREVDLSDRPEPQALAEAEALAERERAERFDLTRAPLLRLLLIRLGERRHRLVMTSHHILLDGWSTPIALDEASRIYAADGDATGLGPAPSFRDHLAWLARQDKDTAHEAWRAELAGADEPTLIAPTTAGRGPAATEGDSLLLSEELTRALTSVAREHGLTLNTLAQGAWALVLSRLARRTDVVFGISVAGRPPELAGVESMVGMFLNTLPVRVRLDGAESVVQMLARLQDRQSALLAHQHVGLAEIQQLGGAGAVFDTMLMFENYPGGPSRLAATDDEVTVERVNTRAGTSYPLAVGIMPGDRMRVHVTYRPDLFDRDEALHVARQVERVLEQLVADPSAPVGRVDVVGPLERGLVVEGWNTTSRRAPGSSVLELFRARVAQAPDAVAVVDGERQVSYGELDADSDLVAAYLRERGVGRGDRVAVRMERSIGLIAALLGVWKAGAAYVPVDSAYPAERVAYVLEDSGPAVMIDAVVEGEGDAPSVAVTDGDLAYVMYTSGSTGTPKGVAVPHGSVAALVGESGWGLGSGDAVLFHAPHAFDISLFEVWVPLASGGRVVVAEPGVAVDAAAVRRHVAAGVTHVHVTAGLFRVLADEEPECFSGAREVLTGGDVVPLEAVERVRAACPEVRVRHLYGPTEVSLCATWHLLEPGESTDQVLPVGAPLADRQVYVLDAFLQPVPPGVAGELYIAGVGLARGYLGKAALSAERFVACPFADGERMYRTGDLARWTDDGELVFAGRADAQVKIRGFRVELGEVEAALAAQPAVAQAVVVAREDRPGEKRLVGYLVPDGDQADLDELRARLAQTLPDYMVPAALVVLDALPLTVNGKVDHKVLPEPEFTATTSREPRTAAEKLVCELFADVLNLEQVGVTDSFFELGGDSIMSMQLAARGNRKGIAFSAQDVFEYETPAAIAAVARLADDTGDPEAAEADSGGEVPWTPVMRALRDRAPRAVETGGLAQWAVVAVPAALGEDTLAAGLGAVLDTHDMLRARVEPGAEPRLLVAERGSVDAAGLLTRIAAATGTLDELADRAARDAVTRLDPVAGVMAQAVWIDAGPETGRLVLAVHHLAVDAVSWPVLLGDLRAACEESAAGRKPEPARAGISFRRWAEKLAAEARKDSRVAELPAWTELLGEGDALIGSRALDPARDTAATVRRSTWTLPPAQARELVNRAPNAFHCGVHEVLLATLTGGIAHWRERTAEESGAAVLLDIEGHGREALDGVDLSRTVGWFTSVRPVRLGTAGIDIADALAGGPAAGALLKAVKEQARRLPGDGLGFELLRHLNPETGPALAELPVPQVGFNYLGRSTAPAGTAVEPWQATAGIGGSVDPATPVKHVIEAGAAVRDTPDGPELTLSLSWAGEVLDAADAEALGRAWLAMLNGLAGHVADPGAGGHTPSDFPLLDLTQQEVAEIDAAVPELADVWPLSPLQEGLLFHAAYDEQGPDVYEGQRWLELTGRLDVARLRAAWQAVVARHATLRAGFRELESGRFVQTVARDVEIPWRAEDVSDLPEAEALAAFERLAAEDQEHRFDIAHAPLLRVLLVRIAERRHRLAFTSHHIASDGWSLPVMVSEVARLYEAGGDPRALPPATSYRAYLEWLARQDKEAARAAWRAELAPVDEPTLVVPADRVTAPAEPQRVTYELDEELGRRLVALGRGHSLTLNTLLQGVWAILLARLTGRTDVVFGTTVAGRPTELPGVESMIGLFINTLPVRVGLDGAQPLLAMLTDLQERQVALMSHQHLGLTEIQRLAGPAATFDTLVVYENYPRPPLGSDDPDALSVRPAGTPEDAGHYPLTLVAVLEDERVRGDLVYRPDAFERAEVDELLAALVRVLEQLVADPSAWVGRLDVTGAAERDLVLREWNDTATADRPRAALPELFADQAARTPGNTALIGADREVTYAELERESARLATHLRYLGVAAETRVALLVERSVEMVVALLGVSRAGGTFVPVDPAHPADRIAYLLGDAAPPVLLCTARTRATVPADYPGRIVVLDELDDSALTAEPFAAVPVPPEQAAYVIYTSGSTGAPKGVVVPHAGLGNLAAAQIDRFAVGPDARVLQLASLGFDAAVSELLMALLSGAAAIVAPAETLPPQVSLTEALRHWDVTHVTVPPSALATADELPDGLRTLVVAGEACPPALADRWADGRRMINAYGPTETTVCASMSPPLAPGADVVPIGRPIANGRTYVLDPFLRPVPPGVTGELYVAGAGLARGYLGRGGLTATRFVPDPFTPGERMYRTGDLARWTQDGLLVFAGRADAQVKVRGHRIEPGEVEAVLAGHPGVAQVAVVAREDTPGERRLIGYVVPDAADRDRDERIARDQVGEWQVLYDSVHAEHTEAEFGENFAGWNSSYDGQPIPLAEMREWRERTVDRIRALRPRRVLEIGVGTGLLLSRLAGECDEYWGTDFSAPVVAELRRHVERDPELAAKVRLRVQAAHETDGLPEGHFDTVVLNSVVQYFPNAEYLRGVLDWALRLVVPGGAVFVGDVRNHRLLRPFATAVETVRGADQDVFTLRRAVEQNLTIEKELLVDPEFFAALGTELPDAAGADIRLKRASHHNELSRHRYDVVLRKTGTTALTVADAPRLTWTEAGDLTGLAHHLTSVHPDLLRLTGVPNSRVAHEVALARALDEGVPLPVEEIVTGPDVEELYELGDRLGYWVGVTWSATAPDEVDAVLVRTGLTASAAVVDVYTPAPVPPTTVTNDPAAGRGTGALLAELREYVERRLPAYMVPTAFVPMDRLPLTPNGKLDRRALPAPDFAGRAGGRDPRTPAEALLCRLFAEVLGLERVGADDSFFALGGDSITSMQLASRARREGVVLTPRQVFVEKTPERLALLAEAAAAEDAATGEVPWTPAMRAVPADGTGSAQWVELAVPAGLDRAALVRALRAVLDTHAMLRCRIGEELVVGEPGAPDAAGLIDRVDAGTSLDDAVAHAVSRLDPAEGVLVRLLWADAGGESRLVVVVHELVVDGESWRILLSDLRTAYEAAAAGQEPVLEPQSTSYRRWARLLAEQATADARMEELDGWAAQSEADERIPTAGTEARATWSLTSEITAVLTHRTPETFHCEPSEVVLAALVGAVVEDGSVAVMDLEISGRQPVDGVDPSRTVGRFAHDIPVRVELTGLDLGSARAGGAAAGELLKTVKEQVRAVPGDGLGYGLLRHLNPQSAARLSALAPPTLAFGYHGHAAPDTGEPWQPLARPAVRPSAHAVRATAELRDTPNGPALTLELRGRTGELDRLGRAWQELLGGLAAHTEDPAAGGHTPSDFSLLDLAQSQIEELEAQLADDQ</sequence>
<dbReference type="Gene3D" id="3.30.559.30">
    <property type="entry name" value="Nonribosomal peptide synthetase, condensation domain"/>
    <property type="match status" value="6"/>
</dbReference>
<dbReference type="InterPro" id="IPR020806">
    <property type="entry name" value="PKS_PP-bd"/>
</dbReference>
<dbReference type="Pfam" id="PF08242">
    <property type="entry name" value="Methyltransf_12"/>
    <property type="match status" value="1"/>
</dbReference>
<evidence type="ECO:0000256" key="2">
    <source>
        <dbReference type="ARBA" id="ARBA00022450"/>
    </source>
</evidence>
<organism evidence="7 8">
    <name type="scientific">Streptomyces osmaniensis</name>
    <dbReference type="NCBI Taxonomy" id="593134"/>
    <lineage>
        <taxon>Bacteria</taxon>
        <taxon>Bacillati</taxon>
        <taxon>Actinomycetota</taxon>
        <taxon>Actinomycetes</taxon>
        <taxon>Kitasatosporales</taxon>
        <taxon>Streptomycetaceae</taxon>
        <taxon>Streptomyces</taxon>
    </lineage>
</organism>
<dbReference type="PROSITE" id="PS50075">
    <property type="entry name" value="CARRIER"/>
    <property type="match status" value="3"/>
</dbReference>
<dbReference type="Pfam" id="PF00668">
    <property type="entry name" value="Condensation"/>
    <property type="match status" value="6"/>
</dbReference>
<protein>
    <recommendedName>
        <fullName evidence="6">Carrier domain-containing protein</fullName>
    </recommendedName>
</protein>
<evidence type="ECO:0000256" key="4">
    <source>
        <dbReference type="ARBA" id="ARBA00022737"/>
    </source>
</evidence>
<gene>
    <name evidence="7" type="ORF">GCM10022295_29580</name>
</gene>
<evidence type="ECO:0000256" key="3">
    <source>
        <dbReference type="ARBA" id="ARBA00022553"/>
    </source>
</evidence>
<dbReference type="Gene3D" id="3.30.300.30">
    <property type="match status" value="4"/>
</dbReference>
<evidence type="ECO:0000259" key="6">
    <source>
        <dbReference type="PROSITE" id="PS50075"/>
    </source>
</evidence>
<accession>A0ABP6W3B6</accession>
<dbReference type="InterPro" id="IPR013217">
    <property type="entry name" value="Methyltransf_12"/>
</dbReference>
<dbReference type="InterPro" id="IPR010071">
    <property type="entry name" value="AA_adenyl_dom"/>
</dbReference>
<dbReference type="PANTHER" id="PTHR45527">
    <property type="entry name" value="NONRIBOSOMAL PEPTIDE SYNTHETASE"/>
    <property type="match status" value="1"/>
</dbReference>
<dbReference type="InterPro" id="IPR029063">
    <property type="entry name" value="SAM-dependent_MTases_sf"/>
</dbReference>
<evidence type="ECO:0000256" key="1">
    <source>
        <dbReference type="ARBA" id="ARBA00001957"/>
    </source>
</evidence>